<evidence type="ECO:0000313" key="2">
    <source>
        <dbReference type="EMBL" id="PQM48649.1"/>
    </source>
</evidence>
<dbReference type="InterPro" id="IPR051448">
    <property type="entry name" value="CdaR-like_regulators"/>
</dbReference>
<evidence type="ECO:0000259" key="1">
    <source>
        <dbReference type="Pfam" id="PF13556"/>
    </source>
</evidence>
<dbReference type="Gene3D" id="1.10.10.2840">
    <property type="entry name" value="PucR C-terminal helix-turn-helix domain"/>
    <property type="match status" value="1"/>
</dbReference>
<name>A0A2S8BPU3_9MYCO</name>
<dbReference type="InterPro" id="IPR042070">
    <property type="entry name" value="PucR_C-HTH_sf"/>
</dbReference>
<accession>A0A2S8BPU3</accession>
<dbReference type="PANTHER" id="PTHR33744:SF17">
    <property type="entry name" value="CONSERVED PROTEIN"/>
    <property type="match status" value="1"/>
</dbReference>
<evidence type="ECO:0000313" key="3">
    <source>
        <dbReference type="Proteomes" id="UP000238296"/>
    </source>
</evidence>
<comment type="caution">
    <text evidence="2">The sequence shown here is derived from an EMBL/GenBank/DDBJ whole genome shotgun (WGS) entry which is preliminary data.</text>
</comment>
<reference evidence="2 3" key="1">
    <citation type="journal article" date="2017" name="Int. J. Syst. Evol. Microbiol.">
        <title>Mycobacterium talmoniae sp. nov., a slowly growing mycobacterium isolated from human respiratory samples.</title>
        <authorList>
            <person name="Davidson R.M."/>
            <person name="DeGroote M.A."/>
            <person name="Marola J.L."/>
            <person name="Buss S."/>
            <person name="Jones V."/>
            <person name="McNeil M.R."/>
            <person name="Freifeld A.G."/>
            <person name="Elaine Epperson L."/>
            <person name="Hasan N.A."/>
            <person name="Jackson M."/>
            <person name="Iwen P.C."/>
            <person name="Salfinger M."/>
            <person name="Strong M."/>
        </authorList>
    </citation>
    <scope>NUCLEOTIDE SEQUENCE [LARGE SCALE GENOMIC DNA]</scope>
    <source>
        <strain evidence="2 3">ATCC BAA-2683</strain>
    </source>
</reference>
<organism evidence="2 3">
    <name type="scientific">Mycobacterium talmoniae</name>
    <dbReference type="NCBI Taxonomy" id="1858794"/>
    <lineage>
        <taxon>Bacteria</taxon>
        <taxon>Bacillati</taxon>
        <taxon>Actinomycetota</taxon>
        <taxon>Actinomycetes</taxon>
        <taxon>Mycobacteriales</taxon>
        <taxon>Mycobacteriaceae</taxon>
        <taxon>Mycobacterium</taxon>
    </lineage>
</organism>
<dbReference type="EMBL" id="PPEA01000153">
    <property type="protein sequence ID" value="PQM48649.1"/>
    <property type="molecule type" value="Genomic_DNA"/>
</dbReference>
<dbReference type="AlphaFoldDB" id="A0A2S8BPU3"/>
<feature type="domain" description="PucR C-terminal helix-turn-helix" evidence="1">
    <location>
        <begin position="196"/>
        <end position="254"/>
    </location>
</feature>
<dbReference type="Proteomes" id="UP000238296">
    <property type="component" value="Unassembled WGS sequence"/>
</dbReference>
<protein>
    <submittedName>
        <fullName evidence="2">Purine catabolism regulatory protein</fullName>
    </submittedName>
</protein>
<dbReference type="Pfam" id="PF13556">
    <property type="entry name" value="HTH_30"/>
    <property type="match status" value="1"/>
</dbReference>
<dbReference type="InterPro" id="IPR025736">
    <property type="entry name" value="PucR_C-HTH_dom"/>
</dbReference>
<dbReference type="PANTHER" id="PTHR33744">
    <property type="entry name" value="CARBOHYDRATE DIACID REGULATOR"/>
    <property type="match status" value="1"/>
</dbReference>
<sequence>MHGAAVLAERIMARLAHCPSTRALRVQQLLGLAEPDDVDLAVLARELGVRVDGRAAVIGFHGAPADVIALSATAFRFDAQVTSVDDRVYVVLPQTPAPSTVASWVRGTVAALRRELHLELRAVIAAPLVGLAAAASARAGVDRVVDSAGRHPAAIAEVTSLDEARTTVLLDEIVGRIDDRLVDPRVRALREQHPLLADTLRVYLDSFGDIAAAAAQLQVHPNTVRYRVRRVEKLLSMSLADPDVRLVISLSLRATER</sequence>
<gene>
    <name evidence="2" type="primary">pucR_1</name>
    <name evidence="2" type="ORF">C1Y40_01131</name>
</gene>
<proteinExistence type="predicted"/>